<proteinExistence type="predicted"/>
<keyword evidence="1" id="KW-0812">Transmembrane</keyword>
<keyword evidence="1" id="KW-0472">Membrane</keyword>
<evidence type="ECO:0000313" key="2">
    <source>
        <dbReference type="EMBL" id="DAF55284.1"/>
    </source>
</evidence>
<feature type="transmembrane region" description="Helical" evidence="1">
    <location>
        <begin position="34"/>
        <end position="56"/>
    </location>
</feature>
<reference evidence="2" key="1">
    <citation type="journal article" date="2021" name="Proc. Natl. Acad. Sci. U.S.A.">
        <title>A Catalog of Tens of Thousands of Viruses from Human Metagenomes Reveals Hidden Associations with Chronic Diseases.</title>
        <authorList>
            <person name="Tisza M.J."/>
            <person name="Buck C.B."/>
        </authorList>
    </citation>
    <scope>NUCLEOTIDE SEQUENCE</scope>
    <source>
        <strain evidence="2">CtZHD14</strain>
    </source>
</reference>
<protein>
    <submittedName>
        <fullName evidence="2">Uncharacterized protein</fullName>
    </submittedName>
</protein>
<evidence type="ECO:0000256" key="1">
    <source>
        <dbReference type="SAM" id="Phobius"/>
    </source>
</evidence>
<dbReference type="EMBL" id="BK032687">
    <property type="protein sequence ID" value="DAF55284.1"/>
    <property type="molecule type" value="Genomic_DNA"/>
</dbReference>
<feature type="transmembrane region" description="Helical" evidence="1">
    <location>
        <begin position="62"/>
        <end position="84"/>
    </location>
</feature>
<name>A0A8S5SW16_9CAUD</name>
<organism evidence="2">
    <name type="scientific">Siphoviridae sp. ctZHD14</name>
    <dbReference type="NCBI Taxonomy" id="2827891"/>
    <lineage>
        <taxon>Viruses</taxon>
        <taxon>Duplodnaviria</taxon>
        <taxon>Heunggongvirae</taxon>
        <taxon>Uroviricota</taxon>
        <taxon>Caudoviricetes</taxon>
    </lineage>
</organism>
<keyword evidence="1" id="KW-1133">Transmembrane helix</keyword>
<accession>A0A8S5SW16</accession>
<sequence>MLIHSSRKRLIPCQYIFNKDRSDKVKKNGGFSNWWVFILGLSLITSGGCYIGMLIFTVAFGAALAIQDIAIVIAWFALFVVFICKSYDEFFGKYDI</sequence>